<proteinExistence type="predicted"/>
<dbReference type="PANTHER" id="PTHR14187">
    <property type="entry name" value="ALPHA KINASE/ELONGATION FACTOR 2 KINASE"/>
    <property type="match status" value="1"/>
</dbReference>
<reference evidence="1 2" key="1">
    <citation type="submission" date="2020-06" db="EMBL/GenBank/DDBJ databases">
        <authorList>
            <person name="Li R."/>
            <person name="Bekaert M."/>
        </authorList>
    </citation>
    <scope>NUCLEOTIDE SEQUENCE [LARGE SCALE GENOMIC DNA]</scope>
    <source>
        <strain evidence="2">wild</strain>
    </source>
</reference>
<dbReference type="AlphaFoldDB" id="A0A6J8CCA0"/>
<evidence type="ECO:0008006" key="3">
    <source>
        <dbReference type="Google" id="ProtNLM"/>
    </source>
</evidence>
<accession>A0A6J8CCA0</accession>
<name>A0A6J8CCA0_MYTCO</name>
<dbReference type="PANTHER" id="PTHR14187:SF5">
    <property type="entry name" value="HEAT SHOCK 70 KDA PROTEIN 12A"/>
    <property type="match status" value="1"/>
</dbReference>
<sequence length="551" mass="63306">MKRGGTVEITGHRSKDNKIEELCQPSGCCWGSTKIDEKFLNLIQSIVGEEVMQEMKSKHTDSYFDILREIENFKSKLNSSKRKWEYFKYPLILDTLCKTHLGKSFAEAKEESKFKSNISIKGGNKICLSETIISSFFTSVIGKIVSEIQKVLHEIEPKKIQTFIVVGGLSKSPVLKQKLKTNFPGIKVIVPDDAEMAVSKGAVLYGHRRKFIISRIMQYTYGRLMQPLFDEEKHNPKKRQTIDGYDRCQDCFDILVHKGSSVAVREKIRREYKTFSKEQNKIRVAVYTTQKDGVKYVDEKECELFCDVFVYIPTPMTVKKRTICVEFEFGNTEFNVSAFDKKTKESCIVSKHVQKSGSDKQLVECTSFAIRADIQQLLYCFRVTETHRHFLQFIWYKDNDPNQLLVDYRMTVYVFGNSPSPAVATFGLRRNAEISEAEFGKAVKDNVVRNFYVDDGNRLEQIRSVSTPDQWTYIRADLNPADYGTRSSQALYIKNSPWLLGPDILTRKDVDKGSSTQHIVPDYPLENTDTDKEIRSLVSVTKTNVNHITKL</sequence>
<dbReference type="Proteomes" id="UP000507470">
    <property type="component" value="Unassembled WGS sequence"/>
</dbReference>
<dbReference type="EMBL" id="CACVKT020005120">
    <property type="protein sequence ID" value="CAC5393122.1"/>
    <property type="molecule type" value="Genomic_DNA"/>
</dbReference>
<dbReference type="Gene3D" id="3.90.640.10">
    <property type="entry name" value="Actin, Chain A, domain 4"/>
    <property type="match status" value="1"/>
</dbReference>
<gene>
    <name evidence="1" type="ORF">MCOR_28009</name>
</gene>
<protein>
    <recommendedName>
        <fullName evidence="3">HSPA12A</fullName>
    </recommendedName>
</protein>
<evidence type="ECO:0000313" key="1">
    <source>
        <dbReference type="EMBL" id="CAC5393122.1"/>
    </source>
</evidence>
<dbReference type="OrthoDB" id="6144806at2759"/>
<dbReference type="InterPro" id="IPR043129">
    <property type="entry name" value="ATPase_NBD"/>
</dbReference>
<keyword evidence="2" id="KW-1185">Reference proteome</keyword>
<evidence type="ECO:0000313" key="2">
    <source>
        <dbReference type="Proteomes" id="UP000507470"/>
    </source>
</evidence>
<dbReference type="SUPFAM" id="SSF53067">
    <property type="entry name" value="Actin-like ATPase domain"/>
    <property type="match status" value="1"/>
</dbReference>
<dbReference type="Gene3D" id="3.30.420.40">
    <property type="match status" value="2"/>
</dbReference>
<organism evidence="1 2">
    <name type="scientific">Mytilus coruscus</name>
    <name type="common">Sea mussel</name>
    <dbReference type="NCBI Taxonomy" id="42192"/>
    <lineage>
        <taxon>Eukaryota</taxon>
        <taxon>Metazoa</taxon>
        <taxon>Spiralia</taxon>
        <taxon>Lophotrochozoa</taxon>
        <taxon>Mollusca</taxon>
        <taxon>Bivalvia</taxon>
        <taxon>Autobranchia</taxon>
        <taxon>Pteriomorphia</taxon>
        <taxon>Mytilida</taxon>
        <taxon>Mytiloidea</taxon>
        <taxon>Mytilidae</taxon>
        <taxon>Mytilinae</taxon>
        <taxon>Mytilus</taxon>
    </lineage>
</organism>